<protein>
    <submittedName>
        <fullName evidence="1">Uncharacterized protein</fullName>
    </submittedName>
</protein>
<comment type="caution">
    <text evidence="1">The sequence shown here is derived from an EMBL/GenBank/DDBJ whole genome shotgun (WGS) entry which is preliminary data.</text>
</comment>
<sequence>MKALHPLLALITPVTLLSLCCSLHGSFTHD</sequence>
<dbReference type="AlphaFoldDB" id="L8PGU8"/>
<name>L8PGU8_STRVR</name>
<evidence type="ECO:0000313" key="1">
    <source>
        <dbReference type="EMBL" id="ELS55439.1"/>
    </source>
</evidence>
<dbReference type="Proteomes" id="UP000011205">
    <property type="component" value="Unassembled WGS sequence"/>
</dbReference>
<gene>
    <name evidence="1" type="ORF">STVIR_3681</name>
</gene>
<reference evidence="1 2" key="1">
    <citation type="journal article" date="2013" name="Genome Announc.">
        <title>Draft Genome Sequence of Streptomyces viridochromogenes Strain Tu57, Producer of Avilamycin.</title>
        <authorList>
            <person name="Gruning B.A."/>
            <person name="Erxleben A."/>
            <person name="Hahnlein A."/>
            <person name="Gunther S."/>
        </authorList>
    </citation>
    <scope>NUCLEOTIDE SEQUENCE [LARGE SCALE GENOMIC DNA]</scope>
    <source>
        <strain evidence="1 2">Tue57</strain>
    </source>
</reference>
<proteinExistence type="predicted"/>
<accession>L8PGU8</accession>
<evidence type="ECO:0000313" key="2">
    <source>
        <dbReference type="Proteomes" id="UP000011205"/>
    </source>
</evidence>
<organism evidence="1 2">
    <name type="scientific">Streptomyces viridochromogenes Tue57</name>
    <dbReference type="NCBI Taxonomy" id="1160705"/>
    <lineage>
        <taxon>Bacteria</taxon>
        <taxon>Bacillati</taxon>
        <taxon>Actinomycetota</taxon>
        <taxon>Actinomycetes</taxon>
        <taxon>Kitasatosporales</taxon>
        <taxon>Streptomycetaceae</taxon>
        <taxon>Streptomyces</taxon>
    </lineage>
</organism>
<dbReference type="EMBL" id="AMLP01000114">
    <property type="protein sequence ID" value="ELS55439.1"/>
    <property type="molecule type" value="Genomic_DNA"/>
</dbReference>